<reference evidence="2 3" key="1">
    <citation type="submission" date="2019-08" db="EMBL/GenBank/DDBJ databases">
        <title>Whole genome of Aphis craccivora.</title>
        <authorList>
            <person name="Voronova N.V."/>
            <person name="Shulinski R.S."/>
            <person name="Bandarenka Y.V."/>
            <person name="Zhorov D.G."/>
            <person name="Warner D."/>
        </authorList>
    </citation>
    <scope>NUCLEOTIDE SEQUENCE [LARGE SCALE GENOMIC DNA]</scope>
    <source>
        <strain evidence="2">180601</strain>
        <tissue evidence="2">Whole Body</tissue>
    </source>
</reference>
<dbReference type="Proteomes" id="UP000478052">
    <property type="component" value="Unassembled WGS sequence"/>
</dbReference>
<evidence type="ECO:0000313" key="3">
    <source>
        <dbReference type="Proteomes" id="UP000478052"/>
    </source>
</evidence>
<gene>
    <name evidence="2" type="ORF">FWK35_00015044</name>
</gene>
<dbReference type="EMBL" id="VUJU01004369">
    <property type="protein sequence ID" value="KAF0754596.1"/>
    <property type="molecule type" value="Genomic_DNA"/>
</dbReference>
<name>A0A6G0YFC6_APHCR</name>
<organism evidence="2 3">
    <name type="scientific">Aphis craccivora</name>
    <name type="common">Cowpea aphid</name>
    <dbReference type="NCBI Taxonomy" id="307492"/>
    <lineage>
        <taxon>Eukaryota</taxon>
        <taxon>Metazoa</taxon>
        <taxon>Ecdysozoa</taxon>
        <taxon>Arthropoda</taxon>
        <taxon>Hexapoda</taxon>
        <taxon>Insecta</taxon>
        <taxon>Pterygota</taxon>
        <taxon>Neoptera</taxon>
        <taxon>Paraneoptera</taxon>
        <taxon>Hemiptera</taxon>
        <taxon>Sternorrhyncha</taxon>
        <taxon>Aphidomorpha</taxon>
        <taxon>Aphidoidea</taxon>
        <taxon>Aphididae</taxon>
        <taxon>Aphidini</taxon>
        <taxon>Aphis</taxon>
        <taxon>Aphis</taxon>
    </lineage>
</organism>
<keyword evidence="3" id="KW-1185">Reference proteome</keyword>
<proteinExistence type="predicted"/>
<accession>A0A6G0YFC6</accession>
<dbReference type="OrthoDB" id="7460492at2759"/>
<feature type="region of interest" description="Disordered" evidence="1">
    <location>
        <begin position="52"/>
        <end position="73"/>
    </location>
</feature>
<sequence length="73" mass="8303">MVEVERLTNEALDSISKSDWEKCVEHAEKIQDEDNEKEILRDSLTEPMILTLASDDSDFGTDGDSENDVEELE</sequence>
<evidence type="ECO:0000313" key="2">
    <source>
        <dbReference type="EMBL" id="KAF0754596.1"/>
    </source>
</evidence>
<feature type="compositionally biased region" description="Acidic residues" evidence="1">
    <location>
        <begin position="55"/>
        <end position="73"/>
    </location>
</feature>
<dbReference type="AlphaFoldDB" id="A0A6G0YFC6"/>
<evidence type="ECO:0000256" key="1">
    <source>
        <dbReference type="SAM" id="MobiDB-lite"/>
    </source>
</evidence>
<comment type="caution">
    <text evidence="2">The sequence shown here is derived from an EMBL/GenBank/DDBJ whole genome shotgun (WGS) entry which is preliminary data.</text>
</comment>
<protein>
    <submittedName>
        <fullName evidence="2">Uncharacterized protein</fullName>
    </submittedName>
</protein>